<evidence type="ECO:0000313" key="2">
    <source>
        <dbReference type="Proteomes" id="UP000054928"/>
    </source>
</evidence>
<dbReference type="EMBL" id="CCYD01000321">
    <property type="protein sequence ID" value="CEG38098.1"/>
    <property type="molecule type" value="Genomic_DNA"/>
</dbReference>
<dbReference type="RefSeq" id="XP_024574467.1">
    <property type="nucleotide sequence ID" value="XM_024723497.1"/>
</dbReference>
<name>A0A0P1ACE8_PLAHL</name>
<keyword evidence="2" id="KW-1185">Reference proteome</keyword>
<organism evidence="1 2">
    <name type="scientific">Plasmopara halstedii</name>
    <name type="common">Downy mildew of sunflower</name>
    <dbReference type="NCBI Taxonomy" id="4781"/>
    <lineage>
        <taxon>Eukaryota</taxon>
        <taxon>Sar</taxon>
        <taxon>Stramenopiles</taxon>
        <taxon>Oomycota</taxon>
        <taxon>Peronosporomycetes</taxon>
        <taxon>Peronosporales</taxon>
        <taxon>Peronosporaceae</taxon>
        <taxon>Plasmopara</taxon>
    </lineage>
</organism>
<dbReference type="GeneID" id="36403247"/>
<proteinExistence type="predicted"/>
<sequence length="69" mass="7774">MFILVNEGFSLTALRDVPFPEDSGTRGGYVGFTQRGLPTWKPVDGIGLRRLYVTCPPDPGDIWQLYWVT</sequence>
<reference evidence="2" key="1">
    <citation type="submission" date="2014-09" db="EMBL/GenBank/DDBJ databases">
        <authorList>
            <person name="Sharma Rahul"/>
            <person name="Thines Marco"/>
        </authorList>
    </citation>
    <scope>NUCLEOTIDE SEQUENCE [LARGE SCALE GENOMIC DNA]</scope>
</reference>
<evidence type="ECO:0000313" key="1">
    <source>
        <dbReference type="EMBL" id="CEG38098.1"/>
    </source>
</evidence>
<accession>A0A0P1ACE8</accession>
<dbReference type="Proteomes" id="UP000054928">
    <property type="component" value="Unassembled WGS sequence"/>
</dbReference>
<dbReference type="AlphaFoldDB" id="A0A0P1ACE8"/>
<protein>
    <submittedName>
        <fullName evidence="1">Uncharacterized protein</fullName>
    </submittedName>
</protein>